<evidence type="ECO:0000313" key="3">
    <source>
        <dbReference type="Proteomes" id="UP001595909"/>
    </source>
</evidence>
<dbReference type="Pfam" id="PF13398">
    <property type="entry name" value="Peptidase_M50B"/>
    <property type="match status" value="1"/>
</dbReference>
<name>A0ABV9RGS1_9PSEU</name>
<accession>A0ABV9RGS1</accession>
<keyword evidence="1" id="KW-0472">Membrane</keyword>
<keyword evidence="3" id="KW-1185">Reference proteome</keyword>
<feature type="transmembrane region" description="Helical" evidence="1">
    <location>
        <begin position="132"/>
        <end position="150"/>
    </location>
</feature>
<evidence type="ECO:0000256" key="1">
    <source>
        <dbReference type="SAM" id="Phobius"/>
    </source>
</evidence>
<feature type="transmembrane region" description="Helical" evidence="1">
    <location>
        <begin position="89"/>
        <end position="106"/>
    </location>
</feature>
<dbReference type="Proteomes" id="UP001595909">
    <property type="component" value="Unassembled WGS sequence"/>
</dbReference>
<dbReference type="InterPro" id="IPR049500">
    <property type="entry name" value="Peptidase_M50B-like"/>
</dbReference>
<protein>
    <submittedName>
        <fullName evidence="2">M50 family metallopeptidase</fullName>
    </submittedName>
</protein>
<evidence type="ECO:0000313" key="2">
    <source>
        <dbReference type="EMBL" id="MFC4833403.1"/>
    </source>
</evidence>
<feature type="transmembrane region" description="Helical" evidence="1">
    <location>
        <begin position="156"/>
        <end position="177"/>
    </location>
</feature>
<keyword evidence="1" id="KW-0812">Transmembrane</keyword>
<dbReference type="EMBL" id="JBHSIM010000028">
    <property type="protein sequence ID" value="MFC4833403.1"/>
    <property type="molecule type" value="Genomic_DNA"/>
</dbReference>
<sequence>MVGVDLGVNDVPIVGEPIAFGTGFIVLLFVLFSPILARYPVTLAHEGGHMLANLLTLRGTRYWNLKDNADGETVAAGPGIWLTRIFSSFVAYIVPSFLGLAAAALIAAGNPWAVLLVSIVLSVLAVARSRNALAFLIPGLITLGLGWLLIAGTPSLQAAFAVAIAWLLLLGGLLRIVRVLGGSGDSEDLRKMTLIPEFVWSLTWLFIGLVSLVVGAQLLLRPGYAIV</sequence>
<feature type="transmembrane region" description="Helical" evidence="1">
    <location>
        <begin position="112"/>
        <end position="127"/>
    </location>
</feature>
<proteinExistence type="predicted"/>
<gene>
    <name evidence="2" type="ORF">ACFPEL_13405</name>
</gene>
<keyword evidence="1" id="KW-1133">Transmembrane helix</keyword>
<comment type="caution">
    <text evidence="2">The sequence shown here is derived from an EMBL/GenBank/DDBJ whole genome shotgun (WGS) entry which is preliminary data.</text>
</comment>
<organism evidence="2 3">
    <name type="scientific">Actinomycetospora chibensis</name>
    <dbReference type="NCBI Taxonomy" id="663606"/>
    <lineage>
        <taxon>Bacteria</taxon>
        <taxon>Bacillati</taxon>
        <taxon>Actinomycetota</taxon>
        <taxon>Actinomycetes</taxon>
        <taxon>Pseudonocardiales</taxon>
        <taxon>Pseudonocardiaceae</taxon>
        <taxon>Actinomycetospora</taxon>
    </lineage>
</organism>
<dbReference type="RefSeq" id="WP_274189250.1">
    <property type="nucleotide sequence ID" value="NZ_BAABHN010000028.1"/>
</dbReference>
<feature type="transmembrane region" description="Helical" evidence="1">
    <location>
        <begin position="198"/>
        <end position="220"/>
    </location>
</feature>
<reference evidence="3" key="1">
    <citation type="journal article" date="2019" name="Int. J. Syst. Evol. Microbiol.">
        <title>The Global Catalogue of Microorganisms (GCM) 10K type strain sequencing project: providing services to taxonomists for standard genome sequencing and annotation.</title>
        <authorList>
            <consortium name="The Broad Institute Genomics Platform"/>
            <consortium name="The Broad Institute Genome Sequencing Center for Infectious Disease"/>
            <person name="Wu L."/>
            <person name="Ma J."/>
        </authorList>
    </citation>
    <scope>NUCLEOTIDE SEQUENCE [LARGE SCALE GENOMIC DNA]</scope>
    <source>
        <strain evidence="3">CCUG 50347</strain>
    </source>
</reference>
<feature type="transmembrane region" description="Helical" evidence="1">
    <location>
        <begin position="18"/>
        <end position="37"/>
    </location>
</feature>